<feature type="transmembrane region" description="Helical" evidence="2">
    <location>
        <begin position="156"/>
        <end position="177"/>
    </location>
</feature>
<keyword evidence="2" id="KW-0472">Membrane</keyword>
<sequence length="207" mass="23532">MSSAISSGRHRLLWLAVGFVGLLWPLVVHFLLPHYGAWPLLIALAAIAWWRLPAGQRRWGWVLLPLTLVLMATDSAELGLRLWPVVVNLALLLVFAHGLRHPPTLIERFARRQEPDLPPHAVRYTRRVTQAWCVFFVLNGSVALATAIHADLDVWAWYNGGIVYGLMLAMFLGEWCIRQRVKRRAEEHRDGALQGGHHEEKARHDVS</sequence>
<feature type="transmembrane region" description="Helical" evidence="2">
    <location>
        <begin position="82"/>
        <end position="99"/>
    </location>
</feature>
<keyword evidence="2" id="KW-1133">Transmembrane helix</keyword>
<dbReference type="RefSeq" id="WP_075568111.1">
    <property type="nucleotide sequence ID" value="NZ_MSDO01000001.1"/>
</dbReference>
<evidence type="ECO:0000313" key="3">
    <source>
        <dbReference type="EMBL" id="OLO05939.1"/>
    </source>
</evidence>
<feature type="transmembrane region" description="Helical" evidence="2">
    <location>
        <begin position="12"/>
        <end position="30"/>
    </location>
</feature>
<proteinExistence type="predicted"/>
<comment type="caution">
    <text evidence="3">The sequence shown here is derived from an EMBL/GenBank/DDBJ whole genome shotgun (WGS) entry which is preliminary data.</text>
</comment>
<evidence type="ECO:0000256" key="1">
    <source>
        <dbReference type="SAM" id="MobiDB-lite"/>
    </source>
</evidence>
<keyword evidence="2" id="KW-0812">Transmembrane</keyword>
<accession>A0A1Q8SWX3</accession>
<feature type="transmembrane region" description="Helical" evidence="2">
    <location>
        <begin position="131"/>
        <end position="150"/>
    </location>
</feature>
<feature type="transmembrane region" description="Helical" evidence="2">
    <location>
        <begin position="36"/>
        <end position="52"/>
    </location>
</feature>
<dbReference type="STRING" id="404433.BTW07_00055"/>
<dbReference type="Proteomes" id="UP000186878">
    <property type="component" value="Unassembled WGS sequence"/>
</dbReference>
<evidence type="ECO:0000256" key="2">
    <source>
        <dbReference type="SAM" id="Phobius"/>
    </source>
</evidence>
<reference evidence="3 4" key="1">
    <citation type="submission" date="2016-12" db="EMBL/GenBank/DDBJ databases">
        <title>Draft genome sequences of strains Salinicola socius SMB35, Salinicola sp. MH3R3-1 and Chromohalobacter sp. SMB17 from the Verkhnekamsk potash mining region of Russia.</title>
        <authorList>
            <person name="Mavrodi D.V."/>
            <person name="Olsson B.E."/>
            <person name="Korsakova E.S."/>
            <person name="Pyankova A."/>
            <person name="Mavrodi O.V."/>
            <person name="Plotnikova E.G."/>
        </authorList>
    </citation>
    <scope>NUCLEOTIDE SEQUENCE [LARGE SCALE GENOMIC DNA]</scope>
    <source>
        <strain evidence="3 4">SMB35</strain>
    </source>
</reference>
<evidence type="ECO:0000313" key="4">
    <source>
        <dbReference type="Proteomes" id="UP000186878"/>
    </source>
</evidence>
<dbReference type="OrthoDB" id="8537043at2"/>
<gene>
    <name evidence="3" type="ORF">BTW07_00055</name>
</gene>
<dbReference type="EMBL" id="MSDO01000001">
    <property type="protein sequence ID" value="OLO05939.1"/>
    <property type="molecule type" value="Genomic_DNA"/>
</dbReference>
<feature type="transmembrane region" description="Helical" evidence="2">
    <location>
        <begin position="59"/>
        <end position="76"/>
    </location>
</feature>
<feature type="region of interest" description="Disordered" evidence="1">
    <location>
        <begin position="188"/>
        <end position="207"/>
    </location>
</feature>
<keyword evidence="4" id="KW-1185">Reference proteome</keyword>
<name>A0A1Q8SWX3_9GAMM</name>
<protein>
    <recommendedName>
        <fullName evidence="5">DNA gyrase subunit B</fullName>
    </recommendedName>
</protein>
<organism evidence="3 4">
    <name type="scientific">Salinicola socius</name>
    <dbReference type="NCBI Taxonomy" id="404433"/>
    <lineage>
        <taxon>Bacteria</taxon>
        <taxon>Pseudomonadati</taxon>
        <taxon>Pseudomonadota</taxon>
        <taxon>Gammaproteobacteria</taxon>
        <taxon>Oceanospirillales</taxon>
        <taxon>Halomonadaceae</taxon>
        <taxon>Salinicola</taxon>
    </lineage>
</organism>
<dbReference type="AlphaFoldDB" id="A0A1Q8SWX3"/>
<evidence type="ECO:0008006" key="5">
    <source>
        <dbReference type="Google" id="ProtNLM"/>
    </source>
</evidence>